<dbReference type="Pfam" id="PF03466">
    <property type="entry name" value="LysR_substrate"/>
    <property type="match status" value="1"/>
</dbReference>
<dbReference type="Pfam" id="PF00126">
    <property type="entry name" value="HTH_1"/>
    <property type="match status" value="1"/>
</dbReference>
<evidence type="ECO:0000256" key="3">
    <source>
        <dbReference type="ARBA" id="ARBA00023125"/>
    </source>
</evidence>
<keyword evidence="4" id="KW-0804">Transcription</keyword>
<dbReference type="PROSITE" id="PS50931">
    <property type="entry name" value="HTH_LYSR"/>
    <property type="match status" value="1"/>
</dbReference>
<evidence type="ECO:0000313" key="6">
    <source>
        <dbReference type="EMBL" id="POR48856.1"/>
    </source>
</evidence>
<dbReference type="InterPro" id="IPR005119">
    <property type="entry name" value="LysR_subst-bd"/>
</dbReference>
<proteinExistence type="inferred from homology"/>
<dbReference type="GO" id="GO:0003677">
    <property type="term" value="F:DNA binding"/>
    <property type="evidence" value="ECO:0007669"/>
    <property type="project" value="UniProtKB-KW"/>
</dbReference>
<dbReference type="FunFam" id="1.10.10.10:FF:000001">
    <property type="entry name" value="LysR family transcriptional regulator"/>
    <property type="match status" value="1"/>
</dbReference>
<keyword evidence="3" id="KW-0238">DNA-binding</keyword>
<dbReference type="EMBL" id="PQGA01000013">
    <property type="protein sequence ID" value="POR48856.1"/>
    <property type="molecule type" value="Genomic_DNA"/>
</dbReference>
<dbReference type="PRINTS" id="PR00039">
    <property type="entry name" value="HTHLYSR"/>
</dbReference>
<dbReference type="OrthoDB" id="9786526at2"/>
<evidence type="ECO:0000256" key="4">
    <source>
        <dbReference type="ARBA" id="ARBA00023163"/>
    </source>
</evidence>
<keyword evidence="2" id="KW-0805">Transcription regulation</keyword>
<keyword evidence="7" id="KW-1185">Reference proteome</keyword>
<dbReference type="Gene3D" id="1.10.10.10">
    <property type="entry name" value="Winged helix-like DNA-binding domain superfamily/Winged helix DNA-binding domain"/>
    <property type="match status" value="1"/>
</dbReference>
<dbReference type="AlphaFoldDB" id="A0A2S4M2A4"/>
<reference evidence="6 7" key="1">
    <citation type="submission" date="2018-01" db="EMBL/GenBank/DDBJ databases">
        <title>Genomic Encyclopedia of Type Strains, Phase III (KMG-III): the genomes of soil and plant-associated and newly described type strains.</title>
        <authorList>
            <person name="Whitman W."/>
        </authorList>
    </citation>
    <scope>NUCLEOTIDE SEQUENCE [LARGE SCALE GENOMIC DNA]</scope>
    <source>
        <strain evidence="6 7">JCM 18070</strain>
    </source>
</reference>
<dbReference type="GO" id="GO:0032993">
    <property type="term" value="C:protein-DNA complex"/>
    <property type="evidence" value="ECO:0007669"/>
    <property type="project" value="TreeGrafter"/>
</dbReference>
<comment type="similarity">
    <text evidence="1">Belongs to the LysR transcriptional regulatory family.</text>
</comment>
<feature type="domain" description="HTH lysR-type" evidence="5">
    <location>
        <begin position="1"/>
        <end position="58"/>
    </location>
</feature>
<accession>A0A2S4M2A4</accession>
<dbReference type="InterPro" id="IPR036388">
    <property type="entry name" value="WH-like_DNA-bd_sf"/>
</dbReference>
<comment type="caution">
    <text evidence="6">The sequence shown here is derived from an EMBL/GenBank/DDBJ whole genome shotgun (WGS) entry which is preliminary data.</text>
</comment>
<dbReference type="InterPro" id="IPR036390">
    <property type="entry name" value="WH_DNA-bd_sf"/>
</dbReference>
<evidence type="ECO:0000256" key="1">
    <source>
        <dbReference type="ARBA" id="ARBA00009437"/>
    </source>
</evidence>
<dbReference type="RefSeq" id="WP_103706243.1">
    <property type="nucleotide sequence ID" value="NZ_PQGA01000013.1"/>
</dbReference>
<evidence type="ECO:0000313" key="7">
    <source>
        <dbReference type="Proteomes" id="UP000237381"/>
    </source>
</evidence>
<evidence type="ECO:0000259" key="5">
    <source>
        <dbReference type="PROSITE" id="PS50931"/>
    </source>
</evidence>
<dbReference type="GO" id="GO:0003700">
    <property type="term" value="F:DNA-binding transcription factor activity"/>
    <property type="evidence" value="ECO:0007669"/>
    <property type="project" value="InterPro"/>
</dbReference>
<name>A0A2S4M2A4_9BURK</name>
<dbReference type="Proteomes" id="UP000237381">
    <property type="component" value="Unassembled WGS sequence"/>
</dbReference>
<dbReference type="Gene3D" id="3.40.190.290">
    <property type="match status" value="1"/>
</dbReference>
<dbReference type="SUPFAM" id="SSF53850">
    <property type="entry name" value="Periplasmic binding protein-like II"/>
    <property type="match status" value="1"/>
</dbReference>
<gene>
    <name evidence="6" type="ORF">B0G62_113141</name>
</gene>
<sequence length="291" mass="31747">MTLTQIRAFIAVVHHGGFTAAARALNMSQTTVTSQIQALEQEHGIQLFHRRGRRVELSEVGLGLLPIARQIGSLENDAISLLRDSGALTNGSLKIGAVGPFHVTEMIEAYNARHPHMHLSVTLGNSEHVMRELDAYTCDVGVVARASTDERYHMQLYARYPVVVFVHAAHPFAQRGAIELAELAGERLLMREAGSTTRLALEEALAGIGATPRVAMEIGSREALREAVARGLGVGTVSESEYVADERLRKVRISGDPISTHIHVCCLKERRESRLVASFFSAVQALCSPVR</sequence>
<dbReference type="PANTHER" id="PTHR30346:SF29">
    <property type="entry name" value="LYSR SUBSTRATE-BINDING"/>
    <property type="match status" value="1"/>
</dbReference>
<protein>
    <submittedName>
        <fullName evidence="6">LysR family transcriptional regulator</fullName>
    </submittedName>
</protein>
<dbReference type="PANTHER" id="PTHR30346">
    <property type="entry name" value="TRANSCRIPTIONAL DUAL REGULATOR HCAR-RELATED"/>
    <property type="match status" value="1"/>
</dbReference>
<evidence type="ECO:0000256" key="2">
    <source>
        <dbReference type="ARBA" id="ARBA00023015"/>
    </source>
</evidence>
<dbReference type="CDD" id="cd05466">
    <property type="entry name" value="PBP2_LTTR_substrate"/>
    <property type="match status" value="1"/>
</dbReference>
<dbReference type="SUPFAM" id="SSF46785">
    <property type="entry name" value="Winged helix' DNA-binding domain"/>
    <property type="match status" value="1"/>
</dbReference>
<organism evidence="6 7">
    <name type="scientific">Paraburkholderia eburnea</name>
    <dbReference type="NCBI Taxonomy" id="1189126"/>
    <lineage>
        <taxon>Bacteria</taxon>
        <taxon>Pseudomonadati</taxon>
        <taxon>Pseudomonadota</taxon>
        <taxon>Betaproteobacteria</taxon>
        <taxon>Burkholderiales</taxon>
        <taxon>Burkholderiaceae</taxon>
        <taxon>Paraburkholderia</taxon>
    </lineage>
</organism>
<dbReference type="InterPro" id="IPR000847">
    <property type="entry name" value="LysR_HTH_N"/>
</dbReference>